<feature type="compositionally biased region" description="Gly residues" evidence="1">
    <location>
        <begin position="22"/>
        <end position="31"/>
    </location>
</feature>
<reference evidence="2" key="1">
    <citation type="journal article" date="2021" name="Nat. Commun.">
        <title>Genomic analyses provide insights into spinach domestication and the genetic basis of agronomic traits.</title>
        <authorList>
            <person name="Cai X."/>
            <person name="Sun X."/>
            <person name="Xu C."/>
            <person name="Sun H."/>
            <person name="Wang X."/>
            <person name="Ge C."/>
            <person name="Zhang Z."/>
            <person name="Wang Q."/>
            <person name="Fei Z."/>
            <person name="Jiao C."/>
            <person name="Wang Q."/>
        </authorList>
    </citation>
    <scope>NUCLEOTIDE SEQUENCE [LARGE SCALE GENOMIC DNA]</scope>
    <source>
        <strain evidence="2">cv. Varoflay</strain>
    </source>
</reference>
<feature type="compositionally biased region" description="Polar residues" evidence="1">
    <location>
        <begin position="203"/>
        <end position="219"/>
    </location>
</feature>
<proteinExistence type="predicted"/>
<evidence type="ECO:0000313" key="2">
    <source>
        <dbReference type="Proteomes" id="UP000813463"/>
    </source>
</evidence>
<evidence type="ECO:0000313" key="3">
    <source>
        <dbReference type="RefSeq" id="XP_056690388.1"/>
    </source>
</evidence>
<protein>
    <submittedName>
        <fullName evidence="3">Uncharacterized protein</fullName>
    </submittedName>
</protein>
<dbReference type="GeneID" id="130465590"/>
<gene>
    <name evidence="3" type="primary">LOC130465590</name>
</gene>
<keyword evidence="2" id="KW-1185">Reference proteome</keyword>
<feature type="region of interest" description="Disordered" evidence="1">
    <location>
        <begin position="182"/>
        <end position="226"/>
    </location>
</feature>
<feature type="compositionally biased region" description="Basic and acidic residues" evidence="1">
    <location>
        <begin position="182"/>
        <end position="195"/>
    </location>
</feature>
<evidence type="ECO:0000256" key="1">
    <source>
        <dbReference type="SAM" id="MobiDB-lite"/>
    </source>
</evidence>
<name>A0ABM3R439_SPIOL</name>
<dbReference type="RefSeq" id="XP_056690388.1">
    <property type="nucleotide sequence ID" value="XM_056834410.1"/>
</dbReference>
<sequence>MSGRGDSSGSGRVRGGGRKGARGGACGGAHGGARDSPHITQSTQDTFFDDDMNQGEYDSEVVPETQQDEVVVEPGVFWMTPGELWFDHSSLARHITSVIQKYYKSPWTCYTQVDNHTKEHWFNLFKRTHKWPPEYDNLALHDYHEKAGQRLKDTHNYITSRSGGKRPDWLPEEVHKEMMRHATEDPEFLKNSERSKKNRRGGSLTNSIEPTHFQGSISTVEHAKKW</sequence>
<dbReference type="Proteomes" id="UP000813463">
    <property type="component" value="Chromosome 1"/>
</dbReference>
<organism evidence="2 3">
    <name type="scientific">Spinacia oleracea</name>
    <name type="common">Spinach</name>
    <dbReference type="NCBI Taxonomy" id="3562"/>
    <lineage>
        <taxon>Eukaryota</taxon>
        <taxon>Viridiplantae</taxon>
        <taxon>Streptophyta</taxon>
        <taxon>Embryophyta</taxon>
        <taxon>Tracheophyta</taxon>
        <taxon>Spermatophyta</taxon>
        <taxon>Magnoliopsida</taxon>
        <taxon>eudicotyledons</taxon>
        <taxon>Gunneridae</taxon>
        <taxon>Pentapetalae</taxon>
        <taxon>Caryophyllales</taxon>
        <taxon>Chenopodiaceae</taxon>
        <taxon>Chenopodioideae</taxon>
        <taxon>Anserineae</taxon>
        <taxon>Spinacia</taxon>
    </lineage>
</organism>
<reference evidence="3" key="2">
    <citation type="submission" date="2025-08" db="UniProtKB">
        <authorList>
            <consortium name="RefSeq"/>
        </authorList>
    </citation>
    <scope>IDENTIFICATION</scope>
    <source>
        <tissue evidence="3">Leaf</tissue>
    </source>
</reference>
<accession>A0ABM3R439</accession>
<feature type="compositionally biased region" description="Gly residues" evidence="1">
    <location>
        <begin position="1"/>
        <end position="14"/>
    </location>
</feature>
<feature type="region of interest" description="Disordered" evidence="1">
    <location>
        <begin position="1"/>
        <end position="45"/>
    </location>
</feature>